<dbReference type="Proteomes" id="UP001597373">
    <property type="component" value="Unassembled WGS sequence"/>
</dbReference>
<comment type="caution">
    <text evidence="2">The sequence shown here is derived from an EMBL/GenBank/DDBJ whole genome shotgun (WGS) entry which is preliminary data.</text>
</comment>
<protein>
    <submittedName>
        <fullName evidence="2">DUF3422 domain-containing protein</fullName>
    </submittedName>
</protein>
<evidence type="ECO:0000313" key="3">
    <source>
        <dbReference type="Proteomes" id="UP001597373"/>
    </source>
</evidence>
<dbReference type="InterPro" id="IPR021830">
    <property type="entry name" value="DUF3422"/>
</dbReference>
<dbReference type="EMBL" id="JBHUIR010000062">
    <property type="protein sequence ID" value="MFD2261177.1"/>
    <property type="molecule type" value="Genomic_DNA"/>
</dbReference>
<name>A0ABW5DJP9_9HYPH</name>
<feature type="region of interest" description="Disordered" evidence="1">
    <location>
        <begin position="410"/>
        <end position="431"/>
    </location>
</feature>
<gene>
    <name evidence="2" type="ORF">ACFSMZ_15610</name>
</gene>
<sequence length="431" mass="48550">MAEPGVDVTELDHPMRRELHDELHARPSVYFEGDSDVWHMAILDTRLPDSILALPTSSRSLDGKHGIAELGDCRLKWELHTEFLTITYVCAASQDRRPPQTFMDLRRQISGETIAAIRVLVREKRPEDELEKLDGDYVASRVGGTDAEVYSNFKLDDAGFVELLLFPGSLNAFRTGRMVRRLLEIETYRMMALLALPVARDVQERLAGFDTRLNRIVDHMQTHSRVDKTLLGEMTRLSSEVLRLSSPARHRFGAAKAYAELVSSRMAELREQSVPQRQRLGTFIERRFRPAIRTVEAVERRLDELGERVSLAGDLLRTSVQVQLEEQNAILLASMEERTRAQVHIQQAVEGFSVIAITYYAISLAKTCIEALTGLGLDTHLAKELLLFAIPIVLVTVWQVIRHIRKSISVGSHSGKPDSLPRPGSETAAKD</sequence>
<keyword evidence="3" id="KW-1185">Reference proteome</keyword>
<evidence type="ECO:0000313" key="2">
    <source>
        <dbReference type="EMBL" id="MFD2261177.1"/>
    </source>
</evidence>
<dbReference type="Pfam" id="PF11902">
    <property type="entry name" value="DUF3422"/>
    <property type="match status" value="1"/>
</dbReference>
<proteinExistence type="predicted"/>
<accession>A0ABW5DJP9</accession>
<organism evidence="2 3">
    <name type="scientific">Chelativorans composti</name>
    <dbReference type="NCBI Taxonomy" id="768533"/>
    <lineage>
        <taxon>Bacteria</taxon>
        <taxon>Pseudomonadati</taxon>
        <taxon>Pseudomonadota</taxon>
        <taxon>Alphaproteobacteria</taxon>
        <taxon>Hyphomicrobiales</taxon>
        <taxon>Phyllobacteriaceae</taxon>
        <taxon>Chelativorans</taxon>
    </lineage>
</organism>
<reference evidence="3" key="1">
    <citation type="journal article" date="2019" name="Int. J. Syst. Evol. Microbiol.">
        <title>The Global Catalogue of Microorganisms (GCM) 10K type strain sequencing project: providing services to taxonomists for standard genome sequencing and annotation.</title>
        <authorList>
            <consortium name="The Broad Institute Genomics Platform"/>
            <consortium name="The Broad Institute Genome Sequencing Center for Infectious Disease"/>
            <person name="Wu L."/>
            <person name="Ma J."/>
        </authorList>
    </citation>
    <scope>NUCLEOTIDE SEQUENCE [LARGE SCALE GENOMIC DNA]</scope>
    <source>
        <strain evidence="3">KCTC 23707</strain>
    </source>
</reference>
<dbReference type="RefSeq" id="WP_345099842.1">
    <property type="nucleotide sequence ID" value="NZ_BAABGS010000071.1"/>
</dbReference>
<evidence type="ECO:0000256" key="1">
    <source>
        <dbReference type="SAM" id="MobiDB-lite"/>
    </source>
</evidence>